<feature type="region of interest" description="Disordered" evidence="1">
    <location>
        <begin position="1"/>
        <end position="20"/>
    </location>
</feature>
<accession>A0AAV2FDY6</accession>
<feature type="compositionally biased region" description="Pro residues" evidence="1">
    <location>
        <begin position="7"/>
        <end position="20"/>
    </location>
</feature>
<reference evidence="2 3" key="1">
    <citation type="submission" date="2024-04" db="EMBL/GenBank/DDBJ databases">
        <authorList>
            <person name="Fracassetti M."/>
        </authorList>
    </citation>
    <scope>NUCLEOTIDE SEQUENCE [LARGE SCALE GENOMIC DNA]</scope>
</reference>
<gene>
    <name evidence="2" type="ORF">LTRI10_LOCUS36615</name>
</gene>
<evidence type="ECO:0000313" key="2">
    <source>
        <dbReference type="EMBL" id="CAL1396234.1"/>
    </source>
</evidence>
<protein>
    <submittedName>
        <fullName evidence="2">Uncharacterized protein</fullName>
    </submittedName>
</protein>
<dbReference type="EMBL" id="OZ034819">
    <property type="protein sequence ID" value="CAL1396234.1"/>
    <property type="molecule type" value="Genomic_DNA"/>
</dbReference>
<organism evidence="2 3">
    <name type="scientific">Linum trigynum</name>
    <dbReference type="NCBI Taxonomy" id="586398"/>
    <lineage>
        <taxon>Eukaryota</taxon>
        <taxon>Viridiplantae</taxon>
        <taxon>Streptophyta</taxon>
        <taxon>Embryophyta</taxon>
        <taxon>Tracheophyta</taxon>
        <taxon>Spermatophyta</taxon>
        <taxon>Magnoliopsida</taxon>
        <taxon>eudicotyledons</taxon>
        <taxon>Gunneridae</taxon>
        <taxon>Pentapetalae</taxon>
        <taxon>rosids</taxon>
        <taxon>fabids</taxon>
        <taxon>Malpighiales</taxon>
        <taxon>Linaceae</taxon>
        <taxon>Linum</taxon>
    </lineage>
</organism>
<evidence type="ECO:0000313" key="3">
    <source>
        <dbReference type="Proteomes" id="UP001497516"/>
    </source>
</evidence>
<name>A0AAV2FDY6_9ROSI</name>
<proteinExistence type="predicted"/>
<dbReference type="AlphaFoldDB" id="A0AAV2FDY6"/>
<evidence type="ECO:0000256" key="1">
    <source>
        <dbReference type="SAM" id="MobiDB-lite"/>
    </source>
</evidence>
<sequence length="100" mass="10551">MLRPSFHPLPPRSDIFPPIPRAEPIDAAVLTSRTRSCSSSNATQSQTPRQRWTFTTCIGASSSDDNYTGGTLSSCPSSAATTTPALSGCLAYPSHGTTFT</sequence>
<dbReference type="Proteomes" id="UP001497516">
    <property type="component" value="Chromosome 6"/>
</dbReference>
<keyword evidence="3" id="KW-1185">Reference proteome</keyword>